<evidence type="ECO:0000313" key="2">
    <source>
        <dbReference type="Proteomes" id="UP001199644"/>
    </source>
</evidence>
<dbReference type="GO" id="GO:0044780">
    <property type="term" value="P:bacterial-type flagellum assembly"/>
    <property type="evidence" value="ECO:0007669"/>
    <property type="project" value="TreeGrafter"/>
</dbReference>
<gene>
    <name evidence="1" type="ORF">LZC39_17410</name>
</gene>
<dbReference type="AlphaFoldDB" id="A0AAW5EEX8"/>
<dbReference type="InterPro" id="IPR001712">
    <property type="entry name" value="T3SS_FHIPEP"/>
</dbReference>
<feature type="non-terminal residue" evidence="1">
    <location>
        <position position="1"/>
    </location>
</feature>
<dbReference type="InterPro" id="IPR042194">
    <property type="entry name" value="FHIPEP_1"/>
</dbReference>
<protein>
    <submittedName>
        <fullName evidence="1">FHIPEP family type III secretion protein</fullName>
    </submittedName>
</protein>
<dbReference type="PANTHER" id="PTHR30161">
    <property type="entry name" value="FLAGELLAR EXPORT PROTEIN, MEMBRANE FLHA SUBUNIT-RELATED"/>
    <property type="match status" value="1"/>
</dbReference>
<dbReference type="PANTHER" id="PTHR30161:SF1">
    <property type="entry name" value="FLAGELLAR BIOSYNTHESIS PROTEIN FLHA-RELATED"/>
    <property type="match status" value="1"/>
</dbReference>
<dbReference type="GO" id="GO:0005886">
    <property type="term" value="C:plasma membrane"/>
    <property type="evidence" value="ECO:0007669"/>
    <property type="project" value="TreeGrafter"/>
</dbReference>
<accession>A0AAW5EEX8</accession>
<dbReference type="GO" id="GO:0009306">
    <property type="term" value="P:protein secretion"/>
    <property type="evidence" value="ECO:0007669"/>
    <property type="project" value="InterPro"/>
</dbReference>
<dbReference type="RefSeq" id="WP_240382175.1">
    <property type="nucleotide sequence ID" value="NZ_JAJUOL010001355.1"/>
</dbReference>
<dbReference type="EMBL" id="JAJUOL010001355">
    <property type="protein sequence ID" value="MCH3853864.1"/>
    <property type="molecule type" value="Genomic_DNA"/>
</dbReference>
<sequence length="95" mass="10835">IKLAESELTERIRSMRRSIAESLGFLMPKIRIRDNLRLKPNEYSFKLKGVSIASPEIYPDKYLAMDSGFITEEIEGIATKEPAFNSDALWIDANL</sequence>
<name>A0AAW5EEX8_CAMJU</name>
<dbReference type="Gene3D" id="3.40.30.60">
    <property type="entry name" value="FHIPEP family, domain 1"/>
    <property type="match status" value="1"/>
</dbReference>
<dbReference type="Pfam" id="PF00771">
    <property type="entry name" value="FHIPEP"/>
    <property type="match status" value="1"/>
</dbReference>
<dbReference type="Proteomes" id="UP001199644">
    <property type="component" value="Unassembled WGS sequence"/>
</dbReference>
<reference evidence="1" key="1">
    <citation type="submission" date="2021-12" db="EMBL/GenBank/DDBJ databases">
        <title>Prevalence of phenicol resistance gene fexA in Campylobacter isolated from poultry supply chain.</title>
        <authorList>
            <person name="Tang B."/>
            <person name="Zheng X."/>
            <person name="Lin J."/>
            <person name="Lin R."/>
            <person name="Yang H."/>
            <person name="Shen Z."/>
            <person name="Xia F."/>
        </authorList>
    </citation>
    <scope>NUCLEOTIDE SEQUENCE</scope>
    <source>
        <strain evidence="1">CJHN2011004</strain>
    </source>
</reference>
<comment type="caution">
    <text evidence="1">The sequence shown here is derived from an EMBL/GenBank/DDBJ whole genome shotgun (WGS) entry which is preliminary data.</text>
</comment>
<feature type="non-terminal residue" evidence="1">
    <location>
        <position position="95"/>
    </location>
</feature>
<proteinExistence type="predicted"/>
<evidence type="ECO:0000313" key="1">
    <source>
        <dbReference type="EMBL" id="MCH3853864.1"/>
    </source>
</evidence>
<organism evidence="1 2">
    <name type="scientific">Campylobacter jejuni</name>
    <dbReference type="NCBI Taxonomy" id="197"/>
    <lineage>
        <taxon>Bacteria</taxon>
        <taxon>Pseudomonadati</taxon>
        <taxon>Campylobacterota</taxon>
        <taxon>Epsilonproteobacteria</taxon>
        <taxon>Campylobacterales</taxon>
        <taxon>Campylobacteraceae</taxon>
        <taxon>Campylobacter</taxon>
    </lineage>
</organism>